<organism evidence="7 8">
    <name type="scientific">Brevibacterium iodinum ATCC 49514</name>
    <dbReference type="NCBI Taxonomy" id="1255616"/>
    <lineage>
        <taxon>Bacteria</taxon>
        <taxon>Bacillati</taxon>
        <taxon>Actinomycetota</taxon>
        <taxon>Actinomycetes</taxon>
        <taxon>Micrococcales</taxon>
        <taxon>Brevibacteriaceae</taxon>
        <taxon>Brevibacterium</taxon>
    </lineage>
</organism>
<keyword evidence="5 6" id="KW-0472">Membrane</keyword>
<evidence type="ECO:0000256" key="6">
    <source>
        <dbReference type="SAM" id="Phobius"/>
    </source>
</evidence>
<evidence type="ECO:0000313" key="8">
    <source>
        <dbReference type="Proteomes" id="UP000234382"/>
    </source>
</evidence>
<dbReference type="AlphaFoldDB" id="A0A2H1HUM3"/>
<evidence type="ECO:0000256" key="1">
    <source>
        <dbReference type="ARBA" id="ARBA00004651"/>
    </source>
</evidence>
<comment type="subcellular location">
    <subcellularLocation>
        <location evidence="1">Cell membrane</location>
        <topology evidence="1">Multi-pass membrane protein</topology>
    </subcellularLocation>
</comment>
<dbReference type="PIRSF" id="PIRSF006324">
    <property type="entry name" value="LeuE"/>
    <property type="match status" value="1"/>
</dbReference>
<feature type="transmembrane region" description="Helical" evidence="6">
    <location>
        <begin position="112"/>
        <end position="134"/>
    </location>
</feature>
<dbReference type="Pfam" id="PF01810">
    <property type="entry name" value="LysE"/>
    <property type="match status" value="1"/>
</dbReference>
<dbReference type="GO" id="GO:0005886">
    <property type="term" value="C:plasma membrane"/>
    <property type="evidence" value="ECO:0007669"/>
    <property type="project" value="UniProtKB-SubCell"/>
</dbReference>
<dbReference type="EMBL" id="FXYX01000001">
    <property type="protein sequence ID" value="SMX66612.1"/>
    <property type="molecule type" value="Genomic_DNA"/>
</dbReference>
<evidence type="ECO:0000256" key="4">
    <source>
        <dbReference type="ARBA" id="ARBA00022989"/>
    </source>
</evidence>
<gene>
    <name evidence="7" type="ORF">BI49514_00303</name>
</gene>
<dbReference type="PANTHER" id="PTHR30086:SF20">
    <property type="entry name" value="ARGININE EXPORTER PROTEIN ARGO-RELATED"/>
    <property type="match status" value="1"/>
</dbReference>
<protein>
    <submittedName>
        <fullName evidence="7">Threonine/homoserine/homoserine lactone efflux protein</fullName>
    </submittedName>
</protein>
<accession>A0A2H1HUM3</accession>
<feature type="transmembrane region" description="Helical" evidence="6">
    <location>
        <begin position="73"/>
        <end position="91"/>
    </location>
</feature>
<feature type="transmembrane region" description="Helical" evidence="6">
    <location>
        <begin position="186"/>
        <end position="208"/>
    </location>
</feature>
<feature type="transmembrane region" description="Helical" evidence="6">
    <location>
        <begin position="42"/>
        <end position="67"/>
    </location>
</feature>
<evidence type="ECO:0000256" key="2">
    <source>
        <dbReference type="ARBA" id="ARBA00022475"/>
    </source>
</evidence>
<sequence length="209" mass="21754">MTTIDLSVVPGFVLAVILILIAPGPDLAYMVAVGLGSGRRAALSAIAGICSGMGIYALIVIAGLGTIVASSPLALTVIKIFGAGYLLWLGIGAIRSARTAAGNQRSLDAGRWYFRGLLVSLTNPKLLLFFIALLPQFIGEASSPTLQLALLSVIDILIEFVLYGAVGLFAGSFQSWFADSAKGGRLLHYIAAGVYLALAALVVVDLFLQ</sequence>
<evidence type="ECO:0000256" key="3">
    <source>
        <dbReference type="ARBA" id="ARBA00022692"/>
    </source>
</evidence>
<keyword evidence="4 6" id="KW-1133">Transmembrane helix</keyword>
<evidence type="ECO:0000313" key="7">
    <source>
        <dbReference type="EMBL" id="SMX66612.1"/>
    </source>
</evidence>
<feature type="transmembrane region" description="Helical" evidence="6">
    <location>
        <begin position="12"/>
        <end position="35"/>
    </location>
</feature>
<reference evidence="8" key="1">
    <citation type="submission" date="2017-03" db="EMBL/GenBank/DDBJ databases">
        <authorList>
            <person name="Monnet C."/>
        </authorList>
    </citation>
    <scope>NUCLEOTIDE SEQUENCE [LARGE SCALE GENOMIC DNA]</scope>
    <source>
        <strain evidence="8">ATCC 49514</strain>
    </source>
</reference>
<dbReference type="Proteomes" id="UP000234382">
    <property type="component" value="Unassembled WGS sequence"/>
</dbReference>
<dbReference type="InterPro" id="IPR001123">
    <property type="entry name" value="LeuE-type"/>
</dbReference>
<feature type="transmembrane region" description="Helical" evidence="6">
    <location>
        <begin position="146"/>
        <end position="166"/>
    </location>
</feature>
<name>A0A2H1HUM3_9MICO</name>
<keyword evidence="8" id="KW-1185">Reference proteome</keyword>
<keyword evidence="2" id="KW-1003">Cell membrane</keyword>
<proteinExistence type="predicted"/>
<dbReference type="RefSeq" id="WP_101544058.1">
    <property type="nucleotide sequence ID" value="NZ_FXYX01000001.1"/>
</dbReference>
<evidence type="ECO:0000256" key="5">
    <source>
        <dbReference type="ARBA" id="ARBA00023136"/>
    </source>
</evidence>
<keyword evidence="3 6" id="KW-0812">Transmembrane</keyword>
<dbReference type="PANTHER" id="PTHR30086">
    <property type="entry name" value="ARGININE EXPORTER PROTEIN ARGO"/>
    <property type="match status" value="1"/>
</dbReference>
<dbReference type="GO" id="GO:0015171">
    <property type="term" value="F:amino acid transmembrane transporter activity"/>
    <property type="evidence" value="ECO:0007669"/>
    <property type="project" value="TreeGrafter"/>
</dbReference>